<dbReference type="Pfam" id="PF03567">
    <property type="entry name" value="Sulfotransfer_2"/>
    <property type="match status" value="1"/>
</dbReference>
<dbReference type="InterPro" id="IPR005331">
    <property type="entry name" value="Sulfotransferase"/>
</dbReference>
<dbReference type="GO" id="GO:0050650">
    <property type="term" value="P:chondroitin sulfate proteoglycan biosynthetic process"/>
    <property type="evidence" value="ECO:0007669"/>
    <property type="project" value="InterPro"/>
</dbReference>
<dbReference type="SUPFAM" id="SSF52540">
    <property type="entry name" value="P-loop containing nucleoside triphosphate hydrolases"/>
    <property type="match status" value="1"/>
</dbReference>
<dbReference type="InterPro" id="IPR007669">
    <property type="entry name" value="Chst-1-like"/>
</dbReference>
<dbReference type="EMBL" id="CAJFDH010000005">
    <property type="protein sequence ID" value="CAD5223055.1"/>
    <property type="molecule type" value="Genomic_DNA"/>
</dbReference>
<dbReference type="GO" id="GO:1902884">
    <property type="term" value="P:positive regulation of response to oxidative stress"/>
    <property type="evidence" value="ECO:0007669"/>
    <property type="project" value="InterPro"/>
</dbReference>
<evidence type="ECO:0000313" key="1">
    <source>
        <dbReference type="EMBL" id="CAD5223055.1"/>
    </source>
</evidence>
<dbReference type="AlphaFoldDB" id="A0A811L4M6"/>
<sequence length="286" mass="33251">MFTMKTLMRRRSTSIFNNKTILLAILELLLVVDFLRRWTSRSDDGDTDYDPYQTTFVGDDCSIRRTDSVRQRSGRYCNAQCIPWNETLAMNEDVLPEERHFEGICQGLDAKNCVQPFKTIESDFQYYWTLKPQKIMMCTIPKTSSQLMTAIMCLLNDPLGFFYEGHQMFGDYYGPACSKHRVKDLNHAVRLHGPEVANWTKITVVREPVDRFLSGFVFACVRGVDFETNCTRYCHGCGANLTCFVEKEYEEMMRLSNGQQTTVDFLSHHQYPQTWRCGMDKYLKVG</sequence>
<reference evidence="1" key="1">
    <citation type="submission" date="2020-09" db="EMBL/GenBank/DDBJ databases">
        <authorList>
            <person name="Kikuchi T."/>
        </authorList>
    </citation>
    <scope>NUCLEOTIDE SEQUENCE</scope>
    <source>
        <strain evidence="1">SH1</strain>
    </source>
</reference>
<dbReference type="OrthoDB" id="408912at2759"/>
<evidence type="ECO:0008006" key="3">
    <source>
        <dbReference type="Google" id="ProtNLM"/>
    </source>
</evidence>
<dbReference type="Proteomes" id="UP000783686">
    <property type="component" value="Unassembled WGS sequence"/>
</dbReference>
<organism evidence="1 2">
    <name type="scientific">Bursaphelenchus okinawaensis</name>
    <dbReference type="NCBI Taxonomy" id="465554"/>
    <lineage>
        <taxon>Eukaryota</taxon>
        <taxon>Metazoa</taxon>
        <taxon>Ecdysozoa</taxon>
        <taxon>Nematoda</taxon>
        <taxon>Chromadorea</taxon>
        <taxon>Rhabditida</taxon>
        <taxon>Tylenchina</taxon>
        <taxon>Tylenchomorpha</taxon>
        <taxon>Aphelenchoidea</taxon>
        <taxon>Aphelenchoididae</taxon>
        <taxon>Bursaphelenchus</taxon>
    </lineage>
</organism>
<dbReference type="Proteomes" id="UP000614601">
    <property type="component" value="Unassembled WGS sequence"/>
</dbReference>
<dbReference type="PANTHER" id="PTHR22900:SF5">
    <property type="entry name" value="PROTEIN CBG14245"/>
    <property type="match status" value="1"/>
</dbReference>
<evidence type="ECO:0000313" key="2">
    <source>
        <dbReference type="Proteomes" id="UP000614601"/>
    </source>
</evidence>
<proteinExistence type="predicted"/>
<comment type="caution">
    <text evidence="1">The sequence shown here is derived from an EMBL/GenBank/DDBJ whole genome shotgun (WGS) entry which is preliminary data.</text>
</comment>
<protein>
    <recommendedName>
        <fullName evidence="3">Sulfotransferase domain-containing protein</fullName>
    </recommendedName>
</protein>
<accession>A0A811L4M6</accession>
<dbReference type="Gene3D" id="3.40.50.300">
    <property type="entry name" value="P-loop containing nucleotide triphosphate hydrolases"/>
    <property type="match status" value="1"/>
</dbReference>
<keyword evidence="2" id="KW-1185">Reference proteome</keyword>
<dbReference type="EMBL" id="CAJFCW020000005">
    <property type="protein sequence ID" value="CAG9117206.1"/>
    <property type="molecule type" value="Genomic_DNA"/>
</dbReference>
<name>A0A811L4M6_9BILA</name>
<dbReference type="GO" id="GO:0047756">
    <property type="term" value="F:chondroitin 4-sulfotransferase activity"/>
    <property type="evidence" value="ECO:0007669"/>
    <property type="project" value="InterPro"/>
</dbReference>
<dbReference type="InterPro" id="IPR027417">
    <property type="entry name" value="P-loop_NTPase"/>
</dbReference>
<gene>
    <name evidence="1" type="ORF">BOKJ2_LOCUS9952</name>
</gene>
<dbReference type="PANTHER" id="PTHR22900">
    <property type="entry name" value="PROTEIN CBG14245-RELATED"/>
    <property type="match status" value="1"/>
</dbReference>
<dbReference type="GO" id="GO:0016020">
    <property type="term" value="C:membrane"/>
    <property type="evidence" value="ECO:0007669"/>
    <property type="project" value="InterPro"/>
</dbReference>